<evidence type="ECO:0000259" key="3">
    <source>
        <dbReference type="Pfam" id="PF14214"/>
    </source>
</evidence>
<dbReference type="GO" id="GO:0005524">
    <property type="term" value="F:ATP binding"/>
    <property type="evidence" value="ECO:0007669"/>
    <property type="project" value="UniProtKB-KW"/>
</dbReference>
<dbReference type="GO" id="GO:0006310">
    <property type="term" value="P:DNA recombination"/>
    <property type="evidence" value="ECO:0007669"/>
    <property type="project" value="UniProtKB-KW"/>
</dbReference>
<keyword evidence="1" id="KW-0547">Nucleotide-binding</keyword>
<gene>
    <name evidence="6" type="primary">LOC100898770</name>
</gene>
<sequence length="1317" mass="150001">MTSFGTTSPMPETFIPTTFKIRGQVYHRIGSLLPTLDTSPKFLQIYFMGGEDSQLKERCSLISKVRQDVVAMLQRCFDRHNILIKAFKTALESMPTDKFKVIIRADKRPLGEHERRFNAPLIDEVAVVMSAEAGDSRDILLTKRGDKLQRIAETHRSYDALQYPVLFPRGEDGYHFDVRLIDPISREPREPKAKVSSMAFYAYRIQVRDDQENHLLKCRQLLNQFVVDSYAKIEGERLRFLRLNQSKLRSENYIHLKDALATDGDIHNVGQPCILPSTFIGSPRSMHEYSQDAMTYVRNYGTPDLFITFTCNPAWEEIRLLLTEGQNPSDRHDIVARVFRQKQLKLLTAIKDCCIFGEVRCWMYTIEYQKRGLPHSHNLIWLKDSISPSRIDQVIRAEIPDKNTDPDLHQVVISQMIHGPCGPCNPFSPCMDREKKICTKKYPRALSKETHTGHDGYPKYRRRSPADGGFTVTLKRTSGDIKVDNSWIVPYCPLLSKMFKAHINVEYCNSIKSIKYICKYITKGTDLAMFGLSNIDRNDEIAQYQLGRYICSNEAIWRILSFPIHERYPTVVHLSVHLENGQRVYYTEENIHERIQEAPKTTLTAFFALCAQDDFARQLLYVEVPKYYTFCTQKKIFQRRKRGTRLPGQAVLASDALGRVYTVHPNNAECFYLRMLLHNIRGPTSFQALKTVDGTLFDTYRQTCHHLGLLEDDRQWERTMNEAQPTTFPSQMRNLFAIILTCCNPSDPPGLWEKFKDPMTEDILFQVRRQTTLPDLSFSPEMYNRALILLEDLCLLMTNKTLDKLGLRSPQRDSNGFLDAEFLRETSYDIDALENHVESTKPLMNRDQRNAYDLIMSKLQTNQPGIIFLDAPGGTGKTFLTNLLLAEIRSKGCLALAMASSGIAATLLHGGRTAHATLKLPLDIDKRDAPVCNISKRSAMAKVLQSCKLIVWDECTMAHKKSLEALHRTLQDIRSNHSLMGGLLLLLCGDFRQTLPVIPRATPADEINACLRSSVLWRNVEIVSLSQNMRITSNESVAEGFAAKLLQIGDGTWPLDANGYIKLNSDVCQLVDTLPDLIRGVYPELATNYIDRDWLRQRTILAPKNDDVQEINSSLLAQIRGEFFEYKSIDCTLEIDDAVHYPTEFLNSQTPPGFPPHLLRLKIGCPIMLLRNLQPPNLCNGTRLCVTALHNHSIRAEILTGIGRGQIVLIPRIPMIPSDSPYQFKRLQIPVRAAFAMTINKSQGQSIQYCGVSLQSQCFSHGQLYVAFSRVGSPDNLFVSLRALKPEILFIQKYCLLSINESDVNINDADSDTSFPP</sequence>
<dbReference type="InterPro" id="IPR010285">
    <property type="entry name" value="DNA_helicase_pif1-like_DEAD"/>
</dbReference>
<dbReference type="InterPro" id="IPR025476">
    <property type="entry name" value="Helitron_helicase-like"/>
</dbReference>
<dbReference type="Gene3D" id="3.40.50.300">
    <property type="entry name" value="P-loop containing nucleotide triphosphate hydrolases"/>
    <property type="match status" value="1"/>
</dbReference>
<proteinExistence type="inferred from homology"/>
<dbReference type="Pfam" id="PF14214">
    <property type="entry name" value="Helitron_like_N"/>
    <property type="match status" value="1"/>
</dbReference>
<keyword evidence="1" id="KW-0227">DNA damage</keyword>
<dbReference type="Pfam" id="PF05970">
    <property type="entry name" value="PIF1"/>
    <property type="match status" value="1"/>
</dbReference>
<dbReference type="GO" id="GO:0000723">
    <property type="term" value="P:telomere maintenance"/>
    <property type="evidence" value="ECO:0007669"/>
    <property type="project" value="InterPro"/>
</dbReference>
<keyword evidence="1" id="KW-0067">ATP-binding</keyword>
<evidence type="ECO:0000259" key="4">
    <source>
        <dbReference type="Pfam" id="PF21530"/>
    </source>
</evidence>
<dbReference type="EC" id="5.6.2.3" evidence="1"/>
<feature type="domain" description="DNA helicase Pif1-like 2B" evidence="4">
    <location>
        <begin position="1144"/>
        <end position="1189"/>
    </location>
</feature>
<evidence type="ECO:0000313" key="6">
    <source>
        <dbReference type="RefSeq" id="XP_018497320.2"/>
    </source>
</evidence>
<keyword evidence="1" id="KW-0347">Helicase</keyword>
<keyword evidence="1" id="KW-0233">DNA recombination</keyword>
<dbReference type="InterPro" id="IPR027417">
    <property type="entry name" value="P-loop_NTPase"/>
</dbReference>
<evidence type="ECO:0000259" key="2">
    <source>
        <dbReference type="Pfam" id="PF05970"/>
    </source>
</evidence>
<dbReference type="Proteomes" id="UP000694867">
    <property type="component" value="Unplaced"/>
</dbReference>
<feature type="domain" description="DNA helicase Pif1-like DEAD-box helicase" evidence="2">
    <location>
        <begin position="844"/>
        <end position="1054"/>
    </location>
</feature>
<comment type="similarity">
    <text evidence="1">Belongs to the helicase family.</text>
</comment>
<dbReference type="GeneID" id="100898770"/>
<dbReference type="PANTHER" id="PTHR10492">
    <property type="match status" value="1"/>
</dbReference>
<keyword evidence="1" id="KW-0378">Hydrolase</keyword>
<dbReference type="GO" id="GO:0043139">
    <property type="term" value="F:5'-3' DNA helicase activity"/>
    <property type="evidence" value="ECO:0007669"/>
    <property type="project" value="UniProtKB-EC"/>
</dbReference>
<protein>
    <recommendedName>
        <fullName evidence="1">ATP-dependent DNA helicase</fullName>
        <ecNumber evidence="1">5.6.2.3</ecNumber>
    </recommendedName>
</protein>
<keyword evidence="5" id="KW-1185">Reference proteome</keyword>
<dbReference type="GO" id="GO:0006281">
    <property type="term" value="P:DNA repair"/>
    <property type="evidence" value="ECO:0007669"/>
    <property type="project" value="UniProtKB-KW"/>
</dbReference>
<dbReference type="RefSeq" id="XP_018497320.2">
    <property type="nucleotide sequence ID" value="XM_018641804.2"/>
</dbReference>
<feature type="domain" description="Helitron helicase-like" evidence="3">
    <location>
        <begin position="200"/>
        <end position="380"/>
    </location>
</feature>
<dbReference type="GO" id="GO:0016787">
    <property type="term" value="F:hydrolase activity"/>
    <property type="evidence" value="ECO:0007669"/>
    <property type="project" value="UniProtKB-KW"/>
</dbReference>
<organism evidence="5 6">
    <name type="scientific">Galendromus occidentalis</name>
    <name type="common">western predatory mite</name>
    <dbReference type="NCBI Taxonomy" id="34638"/>
    <lineage>
        <taxon>Eukaryota</taxon>
        <taxon>Metazoa</taxon>
        <taxon>Ecdysozoa</taxon>
        <taxon>Arthropoda</taxon>
        <taxon>Chelicerata</taxon>
        <taxon>Arachnida</taxon>
        <taxon>Acari</taxon>
        <taxon>Parasitiformes</taxon>
        <taxon>Mesostigmata</taxon>
        <taxon>Gamasina</taxon>
        <taxon>Phytoseioidea</taxon>
        <taxon>Phytoseiidae</taxon>
        <taxon>Typhlodrominae</taxon>
        <taxon>Galendromus</taxon>
    </lineage>
</organism>
<comment type="catalytic activity">
    <reaction evidence="1">
        <text>ATP + H2O = ADP + phosphate + H(+)</text>
        <dbReference type="Rhea" id="RHEA:13065"/>
        <dbReference type="ChEBI" id="CHEBI:15377"/>
        <dbReference type="ChEBI" id="CHEBI:15378"/>
        <dbReference type="ChEBI" id="CHEBI:30616"/>
        <dbReference type="ChEBI" id="CHEBI:43474"/>
        <dbReference type="ChEBI" id="CHEBI:456216"/>
        <dbReference type="EC" id="5.6.2.3"/>
    </reaction>
</comment>
<reference evidence="6" key="1">
    <citation type="submission" date="2025-08" db="UniProtKB">
        <authorList>
            <consortium name="RefSeq"/>
        </authorList>
    </citation>
    <scope>IDENTIFICATION</scope>
</reference>
<keyword evidence="1" id="KW-0234">DNA repair</keyword>
<dbReference type="InterPro" id="IPR049163">
    <property type="entry name" value="Pif1-like_2B_dom"/>
</dbReference>
<evidence type="ECO:0000256" key="1">
    <source>
        <dbReference type="RuleBase" id="RU363044"/>
    </source>
</evidence>
<comment type="cofactor">
    <cofactor evidence="1">
        <name>Mg(2+)</name>
        <dbReference type="ChEBI" id="CHEBI:18420"/>
    </cofactor>
</comment>
<evidence type="ECO:0000313" key="5">
    <source>
        <dbReference type="Proteomes" id="UP000694867"/>
    </source>
</evidence>
<dbReference type="SUPFAM" id="SSF52540">
    <property type="entry name" value="P-loop containing nucleoside triphosphate hydrolases"/>
    <property type="match status" value="2"/>
</dbReference>
<dbReference type="KEGG" id="goe:100898770"/>
<dbReference type="PANTHER" id="PTHR10492:SF57">
    <property type="entry name" value="ATP-DEPENDENT DNA HELICASE"/>
    <property type="match status" value="1"/>
</dbReference>
<dbReference type="Pfam" id="PF21530">
    <property type="entry name" value="Pif1_2B_dom"/>
    <property type="match status" value="1"/>
</dbReference>
<name>A0AAJ7L8G8_9ACAR</name>
<accession>A0AAJ7L8G8</accession>